<dbReference type="SUPFAM" id="SSF49764">
    <property type="entry name" value="HSP20-like chaperones"/>
    <property type="match status" value="1"/>
</dbReference>
<keyword evidence="5" id="KW-1185">Reference proteome</keyword>
<dbReference type="RefSeq" id="WP_090365040.1">
    <property type="nucleotide sequence ID" value="NZ_FNEM01000006.1"/>
</dbReference>
<dbReference type="InterPro" id="IPR031107">
    <property type="entry name" value="Small_HSP"/>
</dbReference>
<dbReference type="InterPro" id="IPR008978">
    <property type="entry name" value="HSP20-like_chaperone"/>
</dbReference>
<proteinExistence type="inferred from homology"/>
<feature type="domain" description="SHSP" evidence="3">
    <location>
        <begin position="26"/>
        <end position="138"/>
    </location>
</feature>
<sequence>MNLFPRESLFDFWPLMERRREHGDEASASLGMPRIDIVEEQDHYLLSADLPGVNKEDVAITLADGVLRIEARRHQEQKVQEKHFIRKERHEGVFIRNIEVGDQLNVDDIDAHFDNGVLTLTLPKLEPKAAVPDRVEVH</sequence>
<evidence type="ECO:0000259" key="3">
    <source>
        <dbReference type="PROSITE" id="PS01031"/>
    </source>
</evidence>
<dbReference type="Pfam" id="PF00011">
    <property type="entry name" value="HSP20"/>
    <property type="match status" value="1"/>
</dbReference>
<evidence type="ECO:0000256" key="1">
    <source>
        <dbReference type="PROSITE-ProRule" id="PRU00285"/>
    </source>
</evidence>
<evidence type="ECO:0000313" key="5">
    <source>
        <dbReference type="Proteomes" id="UP000199527"/>
    </source>
</evidence>
<dbReference type="Gene3D" id="2.60.40.790">
    <property type="match status" value="1"/>
</dbReference>
<comment type="similarity">
    <text evidence="1 2">Belongs to the small heat shock protein (HSP20) family.</text>
</comment>
<reference evidence="5" key="1">
    <citation type="submission" date="2016-10" db="EMBL/GenBank/DDBJ databases">
        <authorList>
            <person name="Varghese N."/>
            <person name="Submissions S."/>
        </authorList>
    </citation>
    <scope>NUCLEOTIDE SEQUENCE [LARGE SCALE GENOMIC DNA]</scope>
    <source>
        <strain evidence="5">DSM 23317</strain>
    </source>
</reference>
<gene>
    <name evidence="4" type="ORF">SAMN04488540_106137</name>
</gene>
<dbReference type="AlphaFoldDB" id="A0A1G8SCD4"/>
<dbReference type="OrthoDB" id="9792695at2"/>
<dbReference type="PROSITE" id="PS01031">
    <property type="entry name" value="SHSP"/>
    <property type="match status" value="1"/>
</dbReference>
<dbReference type="InterPro" id="IPR002068">
    <property type="entry name" value="A-crystallin/Hsp20_dom"/>
</dbReference>
<accession>A0A1G8SCD4</accession>
<keyword evidence="4" id="KW-0346">Stress response</keyword>
<protein>
    <submittedName>
        <fullName evidence="4">Heat shock protein Hsp20</fullName>
    </submittedName>
</protein>
<evidence type="ECO:0000256" key="2">
    <source>
        <dbReference type="RuleBase" id="RU003616"/>
    </source>
</evidence>
<dbReference type="PANTHER" id="PTHR11527">
    <property type="entry name" value="HEAT-SHOCK PROTEIN 20 FAMILY MEMBER"/>
    <property type="match status" value="1"/>
</dbReference>
<organism evidence="4 5">
    <name type="scientific">Ferrimonas sediminum</name>
    <dbReference type="NCBI Taxonomy" id="718193"/>
    <lineage>
        <taxon>Bacteria</taxon>
        <taxon>Pseudomonadati</taxon>
        <taxon>Pseudomonadota</taxon>
        <taxon>Gammaproteobacteria</taxon>
        <taxon>Alteromonadales</taxon>
        <taxon>Ferrimonadaceae</taxon>
        <taxon>Ferrimonas</taxon>
    </lineage>
</organism>
<name>A0A1G8SCD4_9GAMM</name>
<dbReference type="Proteomes" id="UP000199527">
    <property type="component" value="Unassembled WGS sequence"/>
</dbReference>
<dbReference type="EMBL" id="FNEM01000006">
    <property type="protein sequence ID" value="SDJ26857.1"/>
    <property type="molecule type" value="Genomic_DNA"/>
</dbReference>
<evidence type="ECO:0000313" key="4">
    <source>
        <dbReference type="EMBL" id="SDJ26857.1"/>
    </source>
</evidence>